<evidence type="ECO:0000259" key="5">
    <source>
        <dbReference type="Pfam" id="PF02775"/>
    </source>
</evidence>
<dbReference type="EMBL" id="CP047898">
    <property type="protein sequence ID" value="QHK18560.1"/>
    <property type="molecule type" value="Genomic_DNA"/>
</dbReference>
<dbReference type="Proteomes" id="UP000464186">
    <property type="component" value="Chromosome"/>
</dbReference>
<dbReference type="SUPFAM" id="SSF52518">
    <property type="entry name" value="Thiamin diphosphate-binding fold (THDP-binding)"/>
    <property type="match status" value="2"/>
</dbReference>
<dbReference type="InterPro" id="IPR012000">
    <property type="entry name" value="Thiamin_PyroP_enz_cen_dom"/>
</dbReference>
<dbReference type="PROSITE" id="PS00187">
    <property type="entry name" value="TPP_ENZYMES"/>
    <property type="match status" value="1"/>
</dbReference>
<gene>
    <name evidence="6" type="ORF">GU243_00790</name>
</gene>
<dbReference type="GO" id="GO:0050695">
    <property type="term" value="F:benzoylformate decarboxylase activity"/>
    <property type="evidence" value="ECO:0007669"/>
    <property type="project" value="UniProtKB-EC"/>
</dbReference>
<evidence type="ECO:0000313" key="7">
    <source>
        <dbReference type="Proteomes" id="UP000464186"/>
    </source>
</evidence>
<name>A0A6P1NJC1_9MICC</name>
<dbReference type="InterPro" id="IPR029061">
    <property type="entry name" value="THDP-binding"/>
</dbReference>
<accession>A0A6P1NJC1</accession>
<feature type="region of interest" description="Disordered" evidence="3">
    <location>
        <begin position="261"/>
        <end position="286"/>
    </location>
</feature>
<dbReference type="AlphaFoldDB" id="A0A6P1NJC1"/>
<dbReference type="SUPFAM" id="SSF52467">
    <property type="entry name" value="DHS-like NAD/FAD-binding domain"/>
    <property type="match status" value="1"/>
</dbReference>
<dbReference type="InterPro" id="IPR045229">
    <property type="entry name" value="TPP_enz"/>
</dbReference>
<proteinExistence type="inferred from homology"/>
<sequence>MVHSAGGLGHGLGSLYTAERNRTPLVVLAGQQTRALLTGEPYLMARRATEFPQPYVKFAVEPARPEDVPLAIAQAFRMARQAPAGPVFVSIPEDDWDRPAPPVPLQADPSHAVVPEESLRRLAGVLTGARHPALVLGSGVSEAARAHAVALAEALDADVLVAPLTARAVFPEDHCLFAGFLQPAADRLHKALSPHDVVAVIGAPVFTLHVDAGSTLVPEATRLVHITDSPGDAAGAITGESLLGDPGDALKRLTDLCALAIGEPRPKRPKRPQPRTPPALPMAENGAPLSPEAALAVVAARLPDDAVVLEEAPTHRNAMHAHLPIRAGQRFHVAASGSLGWAMPAAVGMALAEPERTVVCLVGDGSSLYSIQSLWTAAQRGTRTVFVVLNNGGYSAMKAFGRRLGVPEAPGLDLPGIDLTALAAGFGVTARRVTTGDDLDTELARAFNADRPVLLDVTVGPAAGELY</sequence>
<comment type="similarity">
    <text evidence="1">Belongs to the TPP enzyme family.</text>
</comment>
<evidence type="ECO:0000313" key="6">
    <source>
        <dbReference type="EMBL" id="QHK18560.1"/>
    </source>
</evidence>
<keyword evidence="2" id="KW-0786">Thiamine pyrophosphate</keyword>
<dbReference type="PANTHER" id="PTHR18968">
    <property type="entry name" value="THIAMINE PYROPHOSPHATE ENZYMES"/>
    <property type="match status" value="1"/>
</dbReference>
<feature type="domain" description="Thiamine pyrophosphate enzyme TPP-binding" evidence="5">
    <location>
        <begin position="315"/>
        <end position="457"/>
    </location>
</feature>
<dbReference type="GO" id="GO:0000287">
    <property type="term" value="F:magnesium ion binding"/>
    <property type="evidence" value="ECO:0007669"/>
    <property type="project" value="InterPro"/>
</dbReference>
<dbReference type="InterPro" id="IPR011766">
    <property type="entry name" value="TPP_enzyme_TPP-bd"/>
</dbReference>
<dbReference type="PANTHER" id="PTHR18968:SF133">
    <property type="entry name" value="BENZOYLFORMATE DECARBOXYLASE"/>
    <property type="match status" value="1"/>
</dbReference>
<keyword evidence="6" id="KW-0456">Lyase</keyword>
<dbReference type="GO" id="GO:0003984">
    <property type="term" value="F:acetolactate synthase activity"/>
    <property type="evidence" value="ECO:0007669"/>
    <property type="project" value="TreeGrafter"/>
</dbReference>
<evidence type="ECO:0000256" key="3">
    <source>
        <dbReference type="SAM" id="MobiDB-lite"/>
    </source>
</evidence>
<dbReference type="Pfam" id="PF02775">
    <property type="entry name" value="TPP_enzyme_C"/>
    <property type="match status" value="1"/>
</dbReference>
<evidence type="ECO:0000256" key="2">
    <source>
        <dbReference type="ARBA" id="ARBA00023052"/>
    </source>
</evidence>
<reference evidence="6 7" key="1">
    <citation type="submission" date="2020-01" db="EMBL/GenBank/DDBJ databases">
        <title>Pseudarthrobacter psychrotolerans sp. nov., isolated from antarctic soil.</title>
        <authorList>
            <person name="Shin Y."/>
            <person name="Park W."/>
        </authorList>
    </citation>
    <scope>NUCLEOTIDE SEQUENCE [LARGE SCALE GENOMIC DNA]</scope>
    <source>
        <strain evidence="6 7">YJ56</strain>
    </source>
</reference>
<evidence type="ECO:0000256" key="1">
    <source>
        <dbReference type="ARBA" id="ARBA00007812"/>
    </source>
</evidence>
<evidence type="ECO:0000259" key="4">
    <source>
        <dbReference type="Pfam" id="PF00205"/>
    </source>
</evidence>
<dbReference type="CDD" id="cd02002">
    <property type="entry name" value="TPP_BFDC"/>
    <property type="match status" value="1"/>
</dbReference>
<dbReference type="Gene3D" id="3.40.50.1220">
    <property type="entry name" value="TPP-binding domain"/>
    <property type="match status" value="1"/>
</dbReference>
<dbReference type="InterPro" id="IPR000399">
    <property type="entry name" value="TPP-bd_CS"/>
</dbReference>
<keyword evidence="7" id="KW-1185">Reference proteome</keyword>
<organism evidence="6 7">
    <name type="scientific">Pseudarthrobacter psychrotolerans</name>
    <dbReference type="NCBI Taxonomy" id="2697569"/>
    <lineage>
        <taxon>Bacteria</taxon>
        <taxon>Bacillati</taxon>
        <taxon>Actinomycetota</taxon>
        <taxon>Actinomycetes</taxon>
        <taxon>Micrococcales</taxon>
        <taxon>Micrococcaceae</taxon>
        <taxon>Pseudarthrobacter</taxon>
    </lineage>
</organism>
<dbReference type="CDD" id="cd07035">
    <property type="entry name" value="TPP_PYR_POX_like"/>
    <property type="match status" value="1"/>
</dbReference>
<dbReference type="GO" id="GO:0030976">
    <property type="term" value="F:thiamine pyrophosphate binding"/>
    <property type="evidence" value="ECO:0007669"/>
    <property type="project" value="InterPro"/>
</dbReference>
<dbReference type="Gene3D" id="3.40.50.970">
    <property type="match status" value="2"/>
</dbReference>
<dbReference type="EC" id="4.1.1.7" evidence="6"/>
<dbReference type="KEGG" id="psey:GU243_00790"/>
<feature type="domain" description="Thiamine pyrophosphate enzyme central" evidence="4">
    <location>
        <begin position="120"/>
        <end position="253"/>
    </location>
</feature>
<dbReference type="Pfam" id="PF00205">
    <property type="entry name" value="TPP_enzyme_M"/>
    <property type="match status" value="1"/>
</dbReference>
<dbReference type="GO" id="GO:0050660">
    <property type="term" value="F:flavin adenine dinucleotide binding"/>
    <property type="evidence" value="ECO:0007669"/>
    <property type="project" value="TreeGrafter"/>
</dbReference>
<protein>
    <submittedName>
        <fullName evidence="6">Benzoylformate decarboxylase</fullName>
        <ecNumber evidence="6">4.1.1.7</ecNumber>
    </submittedName>
</protein>
<dbReference type="NCBIfam" id="NF005485">
    <property type="entry name" value="PRK07092.1"/>
    <property type="match status" value="1"/>
</dbReference>
<dbReference type="InterPro" id="IPR029035">
    <property type="entry name" value="DHS-like_NAD/FAD-binding_dom"/>
</dbReference>